<organism evidence="4 5">
    <name type="scientific">Bacillus glycinifermentans</name>
    <dbReference type="NCBI Taxonomy" id="1664069"/>
    <lineage>
        <taxon>Bacteria</taxon>
        <taxon>Bacillati</taxon>
        <taxon>Bacillota</taxon>
        <taxon>Bacilli</taxon>
        <taxon>Bacillales</taxon>
        <taxon>Bacillaceae</taxon>
        <taxon>Bacillus</taxon>
    </lineage>
</organism>
<protein>
    <submittedName>
        <fullName evidence="4">Competence protein CoiA</fullName>
    </submittedName>
</protein>
<dbReference type="InterPro" id="IPR010330">
    <property type="entry name" value="CoiA_nuc"/>
</dbReference>
<dbReference type="InterPro" id="IPR021176">
    <property type="entry name" value="Competence-induced_CoiA"/>
</dbReference>
<dbReference type="Pfam" id="PF06054">
    <property type="entry name" value="CoiA_nuc"/>
    <property type="match status" value="1"/>
</dbReference>
<dbReference type="Pfam" id="PF25166">
    <property type="entry name" value="CoiA_C"/>
    <property type="match status" value="1"/>
</dbReference>
<feature type="domain" description="Competence protein CoiA C-terminal" evidence="3">
    <location>
        <begin position="229"/>
        <end position="372"/>
    </location>
</feature>
<evidence type="ECO:0000259" key="2">
    <source>
        <dbReference type="Pfam" id="PF25164"/>
    </source>
</evidence>
<dbReference type="InterPro" id="IPR057253">
    <property type="entry name" value="CoiA-like_N"/>
</dbReference>
<dbReference type="RefSeq" id="WP_046131209.1">
    <property type="nucleotide sequence ID" value="NZ_CP035232.1"/>
</dbReference>
<accession>A0AAJ4D1Q0</accession>
<evidence type="ECO:0000313" key="5">
    <source>
        <dbReference type="Proteomes" id="UP000288675"/>
    </source>
</evidence>
<feature type="domain" description="Competence protein CoiA nuclease-like" evidence="1">
    <location>
        <begin position="68"/>
        <end position="222"/>
    </location>
</feature>
<evidence type="ECO:0000259" key="1">
    <source>
        <dbReference type="Pfam" id="PF06054"/>
    </source>
</evidence>
<evidence type="ECO:0000313" key="4">
    <source>
        <dbReference type="EMBL" id="QAT64620.1"/>
    </source>
</evidence>
<dbReference type="AlphaFoldDB" id="A0AAJ4D1Q0"/>
<dbReference type="EMBL" id="CP035232">
    <property type="protein sequence ID" value="QAT64620.1"/>
    <property type="molecule type" value="Genomic_DNA"/>
</dbReference>
<dbReference type="InterPro" id="IPR057252">
    <property type="entry name" value="CoiA_C"/>
</dbReference>
<dbReference type="PIRSF" id="PIRSF007487">
    <property type="entry name" value="Competence-induced_CoiA_bac"/>
    <property type="match status" value="1"/>
</dbReference>
<feature type="domain" description="Competence protein CoiA-like N-terminal" evidence="2">
    <location>
        <begin position="16"/>
        <end position="63"/>
    </location>
</feature>
<dbReference type="Proteomes" id="UP000288675">
    <property type="component" value="Chromosome"/>
</dbReference>
<proteinExistence type="predicted"/>
<gene>
    <name evidence="4" type="ORF">EQZ20_06680</name>
</gene>
<evidence type="ECO:0000259" key="3">
    <source>
        <dbReference type="Pfam" id="PF25166"/>
    </source>
</evidence>
<name>A0AAJ4D1Q0_9BACI</name>
<reference evidence="4 5" key="1">
    <citation type="submission" date="2019-01" db="EMBL/GenBank/DDBJ databases">
        <title>Genome sequence of Bacillus glycinifermentans SRCM103574.</title>
        <authorList>
            <person name="Kong H.-J."/>
            <person name="Jeong S.-Y."/>
            <person name="Jeong D.-Y."/>
        </authorList>
    </citation>
    <scope>NUCLEOTIDE SEQUENCE [LARGE SCALE GENOMIC DNA]</scope>
    <source>
        <strain evidence="4 5">SRCM103574</strain>
    </source>
</reference>
<dbReference type="KEGG" id="bgy:BGLY_1265"/>
<dbReference type="GeneID" id="82852363"/>
<dbReference type="Pfam" id="PF25164">
    <property type="entry name" value="CoiA_N"/>
    <property type="match status" value="1"/>
</dbReference>
<sequence length="382" mass="44920">MFSAMIEGGHLICLADGYKADELKRIRKEHVFYCPACRQQLDLKVGDIRLHHFAHKPDSVCPVPHEPESRYHLKGKQLLYEWFKKEGLSPVVEPYLKQIRQRPDLLVDGGERKIAVEFQCANLNNTEYRQRSAGFLSLGIDPFWIIGGNRLKRLSNGFFQLSGFHWQFSKGDVMPPRLVFFCPDQKAFLILEHLIPFLTNKTSASMRFLPLQQTKLYGLISSKSRSPLQFNGWKRNVLSFRTIPRRFLSKESKQIAALFYERFHIPLPLFPSEVFLPVSSGYIFVQPVYVWQGYLYLFFMKRPSFRLQSAVAYMNQLIRSNRLKLRWNKREKAADAVGEYVRLLHEKGFFIKEKDVYFPRRPAPAEQRLEELLKRDARYFSE</sequence>